<dbReference type="AlphaFoldDB" id="A0A9X9LUU2"/>
<accession>A0A9X9LUU2</accession>
<organism evidence="1 2">
    <name type="scientific">Gulo gulo</name>
    <name type="common">Wolverine</name>
    <name type="synonym">Gluton</name>
    <dbReference type="NCBI Taxonomy" id="48420"/>
    <lineage>
        <taxon>Eukaryota</taxon>
        <taxon>Metazoa</taxon>
        <taxon>Chordata</taxon>
        <taxon>Craniata</taxon>
        <taxon>Vertebrata</taxon>
        <taxon>Euteleostomi</taxon>
        <taxon>Mammalia</taxon>
        <taxon>Eutheria</taxon>
        <taxon>Laurasiatheria</taxon>
        <taxon>Carnivora</taxon>
        <taxon>Caniformia</taxon>
        <taxon>Musteloidea</taxon>
        <taxon>Mustelidae</taxon>
        <taxon>Guloninae</taxon>
        <taxon>Gulo</taxon>
    </lineage>
</organism>
<name>A0A9X9LUU2_GULGU</name>
<evidence type="ECO:0000313" key="2">
    <source>
        <dbReference type="Proteomes" id="UP000269945"/>
    </source>
</evidence>
<sequence>MKKEPYWFGTPQIKQKAKICFSLIWSSPTRMKSQEHRNCLVDTYVYSTWRGVWHGVECSQ</sequence>
<comment type="caution">
    <text evidence="1">The sequence shown here is derived from an EMBL/GenBank/DDBJ whole genome shotgun (WGS) entry which is preliminary data.</text>
</comment>
<gene>
    <name evidence="1" type="ORF">BN2614_LOCUS2</name>
</gene>
<dbReference type="EMBL" id="CYRY02018695">
    <property type="protein sequence ID" value="VCW96599.1"/>
    <property type="molecule type" value="Genomic_DNA"/>
</dbReference>
<protein>
    <submittedName>
        <fullName evidence="1">Uncharacterized protein</fullName>
    </submittedName>
</protein>
<proteinExistence type="predicted"/>
<reference evidence="1 2" key="1">
    <citation type="submission" date="2018-10" db="EMBL/GenBank/DDBJ databases">
        <authorList>
            <person name="Ekblom R."/>
            <person name="Jareborg N."/>
        </authorList>
    </citation>
    <scope>NUCLEOTIDE SEQUENCE [LARGE SCALE GENOMIC DNA]</scope>
    <source>
        <tissue evidence="1">Muscle</tissue>
    </source>
</reference>
<dbReference type="Proteomes" id="UP000269945">
    <property type="component" value="Unassembled WGS sequence"/>
</dbReference>
<evidence type="ECO:0000313" key="1">
    <source>
        <dbReference type="EMBL" id="VCW96599.1"/>
    </source>
</evidence>
<keyword evidence="2" id="KW-1185">Reference proteome</keyword>